<accession>A0A830FHL0</accession>
<gene>
    <name evidence="1" type="ORF">GCM10009039_09660</name>
</gene>
<organism evidence="1 2">
    <name type="scientific">Halocalculus aciditolerans</name>
    <dbReference type="NCBI Taxonomy" id="1383812"/>
    <lineage>
        <taxon>Archaea</taxon>
        <taxon>Methanobacteriati</taxon>
        <taxon>Methanobacteriota</taxon>
        <taxon>Stenosarchaea group</taxon>
        <taxon>Halobacteria</taxon>
        <taxon>Halobacteriales</taxon>
        <taxon>Halobacteriaceae</taxon>
        <taxon>Halocalculus</taxon>
    </lineage>
</organism>
<dbReference type="AlphaFoldDB" id="A0A830FHL0"/>
<dbReference type="EMBL" id="BMPG01000001">
    <property type="protein sequence ID" value="GGL53525.1"/>
    <property type="molecule type" value="Genomic_DNA"/>
</dbReference>
<name>A0A830FHL0_9EURY</name>
<reference evidence="1" key="1">
    <citation type="journal article" date="2014" name="Int. J. Syst. Evol. Microbiol.">
        <title>Complete genome sequence of Corynebacterium casei LMG S-19264T (=DSM 44701T), isolated from a smear-ripened cheese.</title>
        <authorList>
            <consortium name="US DOE Joint Genome Institute (JGI-PGF)"/>
            <person name="Walter F."/>
            <person name="Albersmeier A."/>
            <person name="Kalinowski J."/>
            <person name="Ruckert C."/>
        </authorList>
    </citation>
    <scope>NUCLEOTIDE SEQUENCE</scope>
    <source>
        <strain evidence="1">JCM 19596</strain>
    </source>
</reference>
<dbReference type="RefSeq" id="WP_188976383.1">
    <property type="nucleotide sequence ID" value="NZ_BMPG01000001.1"/>
</dbReference>
<proteinExistence type="predicted"/>
<evidence type="ECO:0000313" key="1">
    <source>
        <dbReference type="EMBL" id="GGL53525.1"/>
    </source>
</evidence>
<protein>
    <submittedName>
        <fullName evidence="1">Uncharacterized protein</fullName>
    </submittedName>
</protein>
<sequence>MQRARLHLATTLRVLAAVTGLFAAEEASMHATLGDGGFFTRLTAGLSGRAERVEPDVNSLPGHGGPTPLYKKAGRAAITGLVVAGVYAVDAAKYAGAAVAAGAVALAGFVRRHLGDEPRGDELEAPMA</sequence>
<comment type="caution">
    <text evidence="1">The sequence shown here is derived from an EMBL/GenBank/DDBJ whole genome shotgun (WGS) entry which is preliminary data.</text>
</comment>
<reference evidence="1" key="2">
    <citation type="submission" date="2020-09" db="EMBL/GenBank/DDBJ databases">
        <authorList>
            <person name="Sun Q."/>
            <person name="Ohkuma M."/>
        </authorList>
    </citation>
    <scope>NUCLEOTIDE SEQUENCE</scope>
    <source>
        <strain evidence="1">JCM 19596</strain>
    </source>
</reference>
<evidence type="ECO:0000313" key="2">
    <source>
        <dbReference type="Proteomes" id="UP000607197"/>
    </source>
</evidence>
<dbReference type="Proteomes" id="UP000607197">
    <property type="component" value="Unassembled WGS sequence"/>
</dbReference>
<keyword evidence="2" id="KW-1185">Reference proteome</keyword>